<protein>
    <submittedName>
        <fullName evidence="6">Copper type II ascorbate-dependent monooxygenase, C-terminal domain</fullName>
    </submittedName>
</protein>
<accession>A0ABN7AAS7</accession>
<dbReference type="InterPro" id="IPR000323">
    <property type="entry name" value="Cu2_ascorb_mOase_N"/>
</dbReference>
<name>A0ABN7AAS7_9HEMI</name>
<dbReference type="EMBL" id="AP028909">
    <property type="protein sequence ID" value="BES87945.1"/>
    <property type="molecule type" value="Genomic_DNA"/>
</dbReference>
<proteinExistence type="inferred from homology"/>
<organism evidence="6 7">
    <name type="scientific">Nesidiocoris tenuis</name>
    <dbReference type="NCBI Taxonomy" id="355587"/>
    <lineage>
        <taxon>Eukaryota</taxon>
        <taxon>Metazoa</taxon>
        <taxon>Ecdysozoa</taxon>
        <taxon>Arthropoda</taxon>
        <taxon>Hexapoda</taxon>
        <taxon>Insecta</taxon>
        <taxon>Pterygota</taxon>
        <taxon>Neoptera</taxon>
        <taxon>Paraneoptera</taxon>
        <taxon>Hemiptera</taxon>
        <taxon>Heteroptera</taxon>
        <taxon>Panheteroptera</taxon>
        <taxon>Cimicomorpha</taxon>
        <taxon>Miridae</taxon>
        <taxon>Dicyphina</taxon>
        <taxon>Nesidiocoris</taxon>
    </lineage>
</organism>
<dbReference type="PROSITE" id="PS50836">
    <property type="entry name" value="DOMON"/>
    <property type="match status" value="1"/>
</dbReference>
<evidence type="ECO:0000256" key="1">
    <source>
        <dbReference type="ARBA" id="ARBA00010676"/>
    </source>
</evidence>
<keyword evidence="6" id="KW-0503">Monooxygenase</keyword>
<dbReference type="InterPro" id="IPR005018">
    <property type="entry name" value="DOMON_domain"/>
</dbReference>
<dbReference type="InterPro" id="IPR008977">
    <property type="entry name" value="PHM/PNGase_F_dom_sf"/>
</dbReference>
<dbReference type="InterPro" id="IPR014784">
    <property type="entry name" value="Cu2_ascorb_mOase-like_C"/>
</dbReference>
<dbReference type="Pfam" id="PF01082">
    <property type="entry name" value="Cu2_monooxygen"/>
    <property type="match status" value="1"/>
</dbReference>
<dbReference type="Pfam" id="PF03712">
    <property type="entry name" value="Cu2_monoox_C"/>
    <property type="match status" value="1"/>
</dbReference>
<dbReference type="GO" id="GO:0004497">
    <property type="term" value="F:monooxygenase activity"/>
    <property type="evidence" value="ECO:0007669"/>
    <property type="project" value="UniProtKB-KW"/>
</dbReference>
<reference evidence="6 7" key="1">
    <citation type="submission" date="2023-09" db="EMBL/GenBank/DDBJ databases">
        <title>Nesidiocoris tenuis whole genome shotgun sequence.</title>
        <authorList>
            <person name="Shibata T."/>
            <person name="Shimoda M."/>
            <person name="Kobayashi T."/>
            <person name="Uehara T."/>
        </authorList>
    </citation>
    <scope>NUCLEOTIDE SEQUENCE [LARGE SCALE GENOMIC DNA]</scope>
    <source>
        <strain evidence="6 7">Japan</strain>
    </source>
</reference>
<comment type="similarity">
    <text evidence="1">Belongs to the copper type II ascorbate-dependent monooxygenase family.</text>
</comment>
<gene>
    <name evidence="6" type="ORF">NTJ_00751</name>
</gene>
<keyword evidence="4" id="KW-0472">Membrane</keyword>
<dbReference type="InterPro" id="IPR045266">
    <property type="entry name" value="DOH_DOMON"/>
</dbReference>
<dbReference type="InterPro" id="IPR028460">
    <property type="entry name" value="Tbh/DBH"/>
</dbReference>
<keyword evidence="4" id="KW-1133">Transmembrane helix</keyword>
<dbReference type="Gene3D" id="2.60.40.1210">
    <property type="entry name" value="Cellobiose dehydrogenase, cytochrome domain"/>
    <property type="match status" value="1"/>
</dbReference>
<dbReference type="SMART" id="SM00664">
    <property type="entry name" value="DoH"/>
    <property type="match status" value="1"/>
</dbReference>
<dbReference type="CDD" id="cd09631">
    <property type="entry name" value="DOMON_DOH"/>
    <property type="match status" value="1"/>
</dbReference>
<evidence type="ECO:0000259" key="5">
    <source>
        <dbReference type="PROSITE" id="PS50836"/>
    </source>
</evidence>
<keyword evidence="3" id="KW-0325">Glycoprotein</keyword>
<evidence type="ECO:0000313" key="7">
    <source>
        <dbReference type="Proteomes" id="UP001307889"/>
    </source>
</evidence>
<keyword evidence="2" id="KW-1015">Disulfide bond</keyword>
<dbReference type="PANTHER" id="PTHR10157:SF23">
    <property type="entry name" value="MOXD1 HOMOLOG 1"/>
    <property type="match status" value="1"/>
</dbReference>
<feature type="domain" description="DOMON" evidence="5">
    <location>
        <begin position="24"/>
        <end position="143"/>
    </location>
</feature>
<dbReference type="InterPro" id="IPR036939">
    <property type="entry name" value="Cu2_ascorb_mOase_N_sf"/>
</dbReference>
<dbReference type="PANTHER" id="PTHR10157">
    <property type="entry name" value="DOPAMINE BETA HYDROXYLASE RELATED"/>
    <property type="match status" value="1"/>
</dbReference>
<dbReference type="PRINTS" id="PR00767">
    <property type="entry name" value="DBMONOXGNASE"/>
</dbReference>
<dbReference type="InterPro" id="IPR024548">
    <property type="entry name" value="Cu2_monoox_C"/>
</dbReference>
<evidence type="ECO:0000256" key="2">
    <source>
        <dbReference type="ARBA" id="ARBA00023157"/>
    </source>
</evidence>
<dbReference type="Proteomes" id="UP001307889">
    <property type="component" value="Chromosome 1"/>
</dbReference>
<evidence type="ECO:0000313" key="6">
    <source>
        <dbReference type="EMBL" id="BES87945.1"/>
    </source>
</evidence>
<dbReference type="InterPro" id="IPR000945">
    <property type="entry name" value="DBH-like"/>
</dbReference>
<keyword evidence="6" id="KW-0560">Oxidoreductase</keyword>
<sequence length="669" mass="75885">MFKNRFVIYLFYCFCPVFGSVIRLDGAVSLAPEALGDEIVMSLIARTTGFVALGISPTGSYAGSDIIVAWVDDSSKRGHIIDAHAVHGKNEPVEDKEHNYKVLAASQNDTHTVIQFSRAILTCDHVGDVDIVNDTMRVMWSISEKDPTRTSWKHVQWQGPKSVHLTQPLVRLPLSPQPYWDVLTPNIYLPDKTASFYFCKIYKIPQLDNKHHITGFAPQIEKDHEGLIEHMILYACLGGEEFEIFLSHPGIACADPNLPPLWKSCATPIVVWSAGSEGEFYPEHVGLPISEGEGKATYFKLEVHYDNPALQTIRDTSGLRIFYTPKLREYDGSILVTGVTPTSLQVIPAKQKNFTSTGYCDNQCTNLMFPENGIRIVSVAFHTHSTGRRVRLLRVREGVETTVIAQDHHYDPRFQQSRRLHKEAVILPGDEIITECVYNTVNRTRITFGGFTVRDETCLAYVLYYPRAALSSCTSITPTDFFFETFGIRKFYGRNMSDVEKLVLKESSEQLKELVPHVPLQSLFFRFNEKGGFNLESSKPPPSLLKAMADIDNDNGEARTIFSELIIYKPEEFQNKSFTAHLKDLPWHDSSFTQSVEKILNGRRHQTFCRLQNNEPAMPISVYVFPNYSKPELETRRRNCRPYSGATTAKMQPTLFFGILLFTVFAFFQ</sequence>
<dbReference type="SUPFAM" id="SSF49742">
    <property type="entry name" value="PHM/PNGase F"/>
    <property type="match status" value="2"/>
</dbReference>
<evidence type="ECO:0000256" key="3">
    <source>
        <dbReference type="ARBA" id="ARBA00023180"/>
    </source>
</evidence>
<dbReference type="Pfam" id="PF03351">
    <property type="entry name" value="DOMON"/>
    <property type="match status" value="1"/>
</dbReference>
<evidence type="ECO:0000256" key="4">
    <source>
        <dbReference type="SAM" id="Phobius"/>
    </source>
</evidence>
<dbReference type="Gene3D" id="2.60.120.230">
    <property type="match status" value="1"/>
</dbReference>
<keyword evidence="7" id="KW-1185">Reference proteome</keyword>
<dbReference type="Gene3D" id="2.60.120.310">
    <property type="entry name" value="Copper type II, ascorbate-dependent monooxygenase, N-terminal domain"/>
    <property type="match status" value="1"/>
</dbReference>
<feature type="transmembrane region" description="Helical" evidence="4">
    <location>
        <begin position="651"/>
        <end position="668"/>
    </location>
</feature>
<keyword evidence="4" id="KW-0812">Transmembrane</keyword>